<evidence type="ECO:0000313" key="2">
    <source>
        <dbReference type="Proteomes" id="UP000092743"/>
    </source>
</evidence>
<dbReference type="Proteomes" id="UP000092743">
    <property type="component" value="Chromosome"/>
</dbReference>
<evidence type="ECO:0000313" key="1">
    <source>
        <dbReference type="EMBL" id="ANS51591.1"/>
    </source>
</evidence>
<reference evidence="1 2" key="1">
    <citation type="submission" date="2016-04" db="EMBL/GenBank/DDBJ databases">
        <title>High quality genome of the nematocidal Bacillus thuringiensis MYBT18246.</title>
        <authorList>
            <person name="Hollensteiner J."/>
            <person name="Poehlein A."/>
            <person name="Sproeer C."/>
            <person name="Bunk B."/>
            <person name="Rosenstiel P."/>
            <person name="Schulenburg H."/>
            <person name="Liesegang H."/>
        </authorList>
    </citation>
    <scope>NUCLEOTIDE SEQUENCE [LARGE SCALE GENOMIC DNA]</scope>
    <source>
        <strain evidence="1 2">MYBT18246</strain>
    </source>
</reference>
<proteinExistence type="predicted"/>
<gene>
    <name evidence="1" type="ORF">BT246_63000</name>
</gene>
<organism evidence="1 2">
    <name type="scientific">Bacillus thuringiensis</name>
    <dbReference type="NCBI Taxonomy" id="1428"/>
    <lineage>
        <taxon>Bacteria</taxon>
        <taxon>Bacillati</taxon>
        <taxon>Bacillota</taxon>
        <taxon>Bacilli</taxon>
        <taxon>Bacillales</taxon>
        <taxon>Bacillaceae</taxon>
        <taxon>Bacillus</taxon>
        <taxon>Bacillus cereus group</taxon>
    </lineage>
</organism>
<dbReference type="EMBL" id="CP015350">
    <property type="protein sequence ID" value="ANS51591.1"/>
    <property type="molecule type" value="Genomic_DNA"/>
</dbReference>
<name>A0A9W3SHN2_BACTU</name>
<sequence length="40" mass="4886">MSTIKLQLKFQRKNNNDVLETLSYWRGLFYYIFLLNEEGV</sequence>
<accession>A0A9W3SHN2</accession>
<dbReference type="AlphaFoldDB" id="A0A9W3SHN2"/>
<protein>
    <submittedName>
        <fullName evidence="1">Uncharacterized protein</fullName>
    </submittedName>
</protein>